<dbReference type="OrthoDB" id="8892167at2"/>
<evidence type="ECO:0000313" key="1">
    <source>
        <dbReference type="EMBL" id="SEQ22723.1"/>
    </source>
</evidence>
<organism evidence="1 2">
    <name type="scientific">Nitrosomonas ureae</name>
    <dbReference type="NCBI Taxonomy" id="44577"/>
    <lineage>
        <taxon>Bacteria</taxon>
        <taxon>Pseudomonadati</taxon>
        <taxon>Pseudomonadota</taxon>
        <taxon>Betaproteobacteria</taxon>
        <taxon>Nitrosomonadales</taxon>
        <taxon>Nitrosomonadaceae</taxon>
        <taxon>Nitrosomonas</taxon>
    </lineage>
</organism>
<dbReference type="EMBL" id="FOFX01000029">
    <property type="protein sequence ID" value="SEQ22723.1"/>
    <property type="molecule type" value="Genomic_DNA"/>
</dbReference>
<proteinExistence type="predicted"/>
<gene>
    <name evidence="1" type="ORF">SAMN05421510_102937</name>
</gene>
<accession>A0A1H9EBW2</accession>
<protein>
    <submittedName>
        <fullName evidence="1">Uncharacterized protein</fullName>
    </submittedName>
</protein>
<dbReference type="AlphaFoldDB" id="A0A1H9EBW2"/>
<evidence type="ECO:0000313" key="2">
    <source>
        <dbReference type="Proteomes" id="UP000181998"/>
    </source>
</evidence>
<name>A0A1H9EBW2_9PROT</name>
<dbReference type="Proteomes" id="UP000181998">
    <property type="component" value="Unassembled WGS sequence"/>
</dbReference>
<sequence>MEKPKKEYGKLSLDQFKQLVSELPVIRNQMKELPDLLNSASKDKIKEVLDHGLYWAIGYELSFQELLALLICALGCHQELHRAAQSDDPTQAAFSIFQNVEYETWKGGLEGLFEISDVVGLFAALQRNVLSIMLFHRTLNAMVDEVRNGDDDSLFNAVRIDRSIITCPTFALRISTAEVKNDKKFFIRLRSSLKGPSKKHWEAYKDLRYAFFILRESGFNQMSDAQLEELLVHQLKLYPDAPSARKNLRKQFTESKKFSTT</sequence>
<dbReference type="RefSeq" id="WP_074721403.1">
    <property type="nucleotide sequence ID" value="NZ_FOFX01000029.1"/>
</dbReference>
<reference evidence="1 2" key="1">
    <citation type="submission" date="2016-10" db="EMBL/GenBank/DDBJ databases">
        <authorList>
            <person name="de Groot N.N."/>
        </authorList>
    </citation>
    <scope>NUCLEOTIDE SEQUENCE [LARGE SCALE GENOMIC DNA]</scope>
    <source>
        <strain evidence="1 2">Nm9</strain>
    </source>
</reference>